<feature type="compositionally biased region" description="Low complexity" evidence="2">
    <location>
        <begin position="158"/>
        <end position="177"/>
    </location>
</feature>
<feature type="region of interest" description="Disordered" evidence="2">
    <location>
        <begin position="156"/>
        <end position="177"/>
    </location>
</feature>
<dbReference type="STRING" id="2880.D7G5D9"/>
<dbReference type="InterPro" id="IPR027417">
    <property type="entry name" value="P-loop_NTPase"/>
</dbReference>
<dbReference type="PANTHER" id="PTHR23408:SF3">
    <property type="entry name" value="METHYLMALONIC ACIDURIA TYPE A PROTEIN, MITOCHONDRIAL"/>
    <property type="match status" value="1"/>
</dbReference>
<reference evidence="3 4" key="1">
    <citation type="journal article" date="2010" name="Nature">
        <title>The Ectocarpus genome and the independent evolution of multicellularity in brown algae.</title>
        <authorList>
            <person name="Cock J.M."/>
            <person name="Sterck L."/>
            <person name="Rouze P."/>
            <person name="Scornet D."/>
            <person name="Allen A.E."/>
            <person name="Amoutzias G."/>
            <person name="Anthouard V."/>
            <person name="Artiguenave F."/>
            <person name="Aury J.M."/>
            <person name="Badger J.H."/>
            <person name="Beszteri B."/>
            <person name="Billiau K."/>
            <person name="Bonnet E."/>
            <person name="Bothwell J.H."/>
            <person name="Bowler C."/>
            <person name="Boyen C."/>
            <person name="Brownlee C."/>
            <person name="Carrano C.J."/>
            <person name="Charrier B."/>
            <person name="Cho G.Y."/>
            <person name="Coelho S.M."/>
            <person name="Collen J."/>
            <person name="Corre E."/>
            <person name="Da Silva C."/>
            <person name="Delage L."/>
            <person name="Delaroque N."/>
            <person name="Dittami S.M."/>
            <person name="Doulbeau S."/>
            <person name="Elias M."/>
            <person name="Farnham G."/>
            <person name="Gachon C.M."/>
            <person name="Gschloessl B."/>
            <person name="Heesch S."/>
            <person name="Jabbari K."/>
            <person name="Jubin C."/>
            <person name="Kawai H."/>
            <person name="Kimura K."/>
            <person name="Kloareg B."/>
            <person name="Kupper F.C."/>
            <person name="Lang D."/>
            <person name="Le Bail A."/>
            <person name="Leblanc C."/>
            <person name="Lerouge P."/>
            <person name="Lohr M."/>
            <person name="Lopez P.J."/>
            <person name="Martens C."/>
            <person name="Maumus F."/>
            <person name="Michel G."/>
            <person name="Miranda-Saavedra D."/>
            <person name="Morales J."/>
            <person name="Moreau H."/>
            <person name="Motomura T."/>
            <person name="Nagasato C."/>
            <person name="Napoli C.A."/>
            <person name="Nelson D.R."/>
            <person name="Nyvall-Collen P."/>
            <person name="Peters A.F."/>
            <person name="Pommier C."/>
            <person name="Potin P."/>
            <person name="Poulain J."/>
            <person name="Quesneville H."/>
            <person name="Read B."/>
            <person name="Rensing S.A."/>
            <person name="Ritter A."/>
            <person name="Rousvoal S."/>
            <person name="Samanta M."/>
            <person name="Samson G."/>
            <person name="Schroeder D.C."/>
            <person name="Segurens B."/>
            <person name="Strittmatter M."/>
            <person name="Tonon T."/>
            <person name="Tregear J.W."/>
            <person name="Valentin K."/>
            <person name="von Dassow P."/>
            <person name="Yamagishi T."/>
            <person name="Van de Peer Y."/>
            <person name="Wincker P."/>
        </authorList>
    </citation>
    <scope>NUCLEOTIDE SEQUENCE [LARGE SCALE GENOMIC DNA]</scope>
    <source>
        <strain evidence="4">Ec32 / CCAP1310/4</strain>
    </source>
</reference>
<evidence type="ECO:0000313" key="3">
    <source>
        <dbReference type="EMBL" id="CBJ33833.1"/>
    </source>
</evidence>
<evidence type="ECO:0000313" key="4">
    <source>
        <dbReference type="Proteomes" id="UP000002630"/>
    </source>
</evidence>
<dbReference type="GO" id="GO:0005737">
    <property type="term" value="C:cytoplasm"/>
    <property type="evidence" value="ECO:0007669"/>
    <property type="project" value="TreeGrafter"/>
</dbReference>
<proteinExistence type="inferred from homology"/>
<keyword evidence="4" id="KW-1185">Reference proteome</keyword>
<dbReference type="OrthoDB" id="1476984at2759"/>
<dbReference type="AlphaFoldDB" id="D7G5D9"/>
<accession>D7G5D9</accession>
<evidence type="ECO:0000256" key="2">
    <source>
        <dbReference type="SAM" id="MobiDB-lite"/>
    </source>
</evidence>
<name>D7G5D9_ECTSI</name>
<comment type="similarity">
    <text evidence="1">Belongs to the SIMIBI class G3E GTPase family. ArgK/MeaB subfamily.</text>
</comment>
<dbReference type="InParanoid" id="D7G5D9"/>
<dbReference type="Gene3D" id="1.10.287.130">
    <property type="match status" value="1"/>
</dbReference>
<dbReference type="GO" id="GO:0003924">
    <property type="term" value="F:GTPase activity"/>
    <property type="evidence" value="ECO:0007669"/>
    <property type="project" value="InterPro"/>
</dbReference>
<dbReference type="Pfam" id="PF03308">
    <property type="entry name" value="MeaB"/>
    <property type="match status" value="1"/>
</dbReference>
<dbReference type="Gene3D" id="3.40.50.300">
    <property type="entry name" value="P-loop containing nucleotide triphosphate hydrolases"/>
    <property type="match status" value="1"/>
</dbReference>
<sequence>MMKKRNLSFKKSGSKKGIVEVADAIVVNKSDGDLEKAARATASDYSAALGLARRKLSCWAPPVLRCSALRSEGIDQVWEQVVKFRSLIEGNGLLGSRRKQQAAHWMRQHLRQQLMDRAVADAEVQTLAKSLEIPLAFGKLSPRAAAERLVDCLLGDDNNGNTTTSGNSNIHSGNRTR</sequence>
<protein>
    <submittedName>
        <fullName evidence="3">Arginine/ornithine transport system ATPase</fullName>
    </submittedName>
</protein>
<dbReference type="EMBL" id="FN649760">
    <property type="protein sequence ID" value="CBJ33833.1"/>
    <property type="molecule type" value="Genomic_DNA"/>
</dbReference>
<gene>
    <name evidence="3" type="ORF">Esi_0636_0005</name>
</gene>
<dbReference type="PANTHER" id="PTHR23408">
    <property type="entry name" value="METHYLMALONYL-COA MUTASE"/>
    <property type="match status" value="1"/>
</dbReference>
<organism evidence="3 4">
    <name type="scientific">Ectocarpus siliculosus</name>
    <name type="common">Brown alga</name>
    <name type="synonym">Conferva siliculosa</name>
    <dbReference type="NCBI Taxonomy" id="2880"/>
    <lineage>
        <taxon>Eukaryota</taxon>
        <taxon>Sar</taxon>
        <taxon>Stramenopiles</taxon>
        <taxon>Ochrophyta</taxon>
        <taxon>PX clade</taxon>
        <taxon>Phaeophyceae</taxon>
        <taxon>Ectocarpales</taxon>
        <taxon>Ectocarpaceae</taxon>
        <taxon>Ectocarpus</taxon>
    </lineage>
</organism>
<evidence type="ECO:0000256" key="1">
    <source>
        <dbReference type="ARBA" id="ARBA00009625"/>
    </source>
</evidence>
<dbReference type="GO" id="GO:0005525">
    <property type="term" value="F:GTP binding"/>
    <property type="evidence" value="ECO:0007669"/>
    <property type="project" value="InterPro"/>
</dbReference>
<dbReference type="InterPro" id="IPR005129">
    <property type="entry name" value="GTPase_ArgK"/>
</dbReference>
<dbReference type="SUPFAM" id="SSF52540">
    <property type="entry name" value="P-loop containing nucleoside triphosphate hydrolases"/>
    <property type="match status" value="1"/>
</dbReference>
<dbReference type="Proteomes" id="UP000002630">
    <property type="component" value="Unassembled WGS sequence"/>
</dbReference>